<dbReference type="EMBL" id="JAYEET010000020">
    <property type="protein sequence ID" value="MEA1605572.1"/>
    <property type="molecule type" value="Genomic_DNA"/>
</dbReference>
<name>A0ABU5P7B8_9PSED</name>
<feature type="coiled-coil region" evidence="1">
    <location>
        <begin position="547"/>
        <end position="574"/>
    </location>
</feature>
<evidence type="ECO:0000256" key="1">
    <source>
        <dbReference type="SAM" id="Coils"/>
    </source>
</evidence>
<keyword evidence="3" id="KW-1185">Reference proteome</keyword>
<proteinExistence type="predicted"/>
<dbReference type="Proteomes" id="UP001292571">
    <property type="component" value="Unassembled WGS sequence"/>
</dbReference>
<dbReference type="InterPro" id="IPR027417">
    <property type="entry name" value="P-loop_NTPase"/>
</dbReference>
<organism evidence="2 3">
    <name type="scientific">Pseudomonas spirodelae</name>
    <dbReference type="NCBI Taxonomy" id="3101751"/>
    <lineage>
        <taxon>Bacteria</taxon>
        <taxon>Pseudomonadati</taxon>
        <taxon>Pseudomonadota</taxon>
        <taxon>Gammaproteobacteria</taxon>
        <taxon>Pseudomonadales</taxon>
        <taxon>Pseudomonadaceae</taxon>
        <taxon>Pseudomonas</taxon>
    </lineage>
</organism>
<protein>
    <recommendedName>
        <fullName evidence="4">DNA repair exonuclease SbcCD ATPase subunit</fullName>
    </recommendedName>
</protein>
<dbReference type="Gene3D" id="3.40.50.300">
    <property type="entry name" value="P-loop containing nucleotide triphosphate hydrolases"/>
    <property type="match status" value="2"/>
</dbReference>
<dbReference type="SUPFAM" id="SSF52540">
    <property type="entry name" value="P-loop containing nucleoside triphosphate hydrolases"/>
    <property type="match status" value="1"/>
</dbReference>
<evidence type="ECO:0000313" key="2">
    <source>
        <dbReference type="EMBL" id="MEA1605572.1"/>
    </source>
</evidence>
<feature type="coiled-coil region" evidence="1">
    <location>
        <begin position="847"/>
        <end position="884"/>
    </location>
</feature>
<dbReference type="RefSeq" id="WP_322948750.1">
    <property type="nucleotide sequence ID" value="NZ_JAYEET010000020.1"/>
</dbReference>
<evidence type="ECO:0000313" key="3">
    <source>
        <dbReference type="Proteomes" id="UP001292571"/>
    </source>
</evidence>
<feature type="coiled-coil region" evidence="1">
    <location>
        <begin position="787"/>
        <end position="814"/>
    </location>
</feature>
<dbReference type="PANTHER" id="PTHR32114:SF2">
    <property type="entry name" value="ABC TRANSPORTER ABCH.3"/>
    <property type="match status" value="1"/>
</dbReference>
<dbReference type="PANTHER" id="PTHR32114">
    <property type="entry name" value="ABC TRANSPORTER ABCH.3"/>
    <property type="match status" value="1"/>
</dbReference>
<gene>
    <name evidence="2" type="ORF">SOP97_07005</name>
</gene>
<comment type="caution">
    <text evidence="2">The sequence shown here is derived from an EMBL/GenBank/DDBJ whole genome shotgun (WGS) entry which is preliminary data.</text>
</comment>
<keyword evidence="1" id="KW-0175">Coiled coil</keyword>
<accession>A0ABU5P7B8</accession>
<evidence type="ECO:0008006" key="4">
    <source>
        <dbReference type="Google" id="ProtNLM"/>
    </source>
</evidence>
<reference evidence="2 3" key="1">
    <citation type="submission" date="2023-12" db="EMBL/GenBank/DDBJ databases">
        <title>Pseudomonas sp. T5W1.</title>
        <authorList>
            <person name="Maltman C."/>
        </authorList>
    </citation>
    <scope>NUCLEOTIDE SEQUENCE [LARGE SCALE GENOMIC DNA]</scope>
    <source>
        <strain evidence="2 3">T5W1</strain>
    </source>
</reference>
<sequence>MITTDTLGTQVATRLSNVTRVAPLVIRAERNGPNDSPYAVYYFALSENLEDWAEHLEQKQDEIIGPSYFDTPGDLRWNHYLYLLVGSGEQENDAFLTLKRRIEADRTYARKFVLKQDELTTALNELEPPAETPGGTASPDISSKWADRLLRANLDVVLDELPVAETIRQISKGTIGKQHVHEYRERKPKSPQPLATSFLDAIELVHFRRWPDTKLFDSLGSVNLLVGSNGVGKTTFLEAIEFAYCKANARVEAPGSTHIRVKLKETLKWIDAKASGKTDEVKQRNLDWYGQRDLRGSTLSNSFARFNFLSTDNAAILGQRGAKLDFEDMLSRLIAGPQTATLWDHISRLAQPLAVELSRVQTDIEESKKRKSVIEALIKSESASPRASDSDFNALTEDLSRLRWRSEVTKENIAGAIVPALAKASSVARELEASNVRVESMTPSAVVNALAAADSAFEETEARVTEISDIEEKLRSAASEKDAILKAVEEIGDIERAFHAGAFGTSTDFERLEKEVFGLQREIGSESMPLDDSSCLELMQGTLDEQLSSTQIQAEALEREMSKLNSELTVIHDRQKSTDSMISELRTLTKHLLQLDPDHKDCPVCSTKFDSGELLSRLDAIATDNGTNKVVHILEALEGAKRNHAQADSSRRVLTNLLAYSLRRKLSSDEMSAKEILSDYKTQHIVLERLQGRLSELTQKFATLALSGFDRRRIAALRQVAFATGIESLGEAEIQMAFGQRSAKIAEIDTELLRLSSERDLAVSALSLAILGTSDATASVTQLVSTARAQRTRLQNVQSLINQLRRLLDLADNDDLAAIIPRIESAREAAERFAAAITGEATSRSTEAKATADLEQIEKHIEEYELVQSRVAAALEQITELRKNEALADATDAELMSVQAATDLVFRKIHSPHEYGVRRDAQAPLYRLDDPGVDITLSDISTGQRAAFVLSVFLAMNSKLQDAPPVLLFDDPVAHIDDFNSLSFLDHLRDVALAGKRQIFYATADVKLAGLFEHKFSFLGKKFRRFDLSR</sequence>